<dbReference type="Pfam" id="PF04883">
    <property type="entry name" value="HK97-gp10_like"/>
    <property type="match status" value="1"/>
</dbReference>
<organism evidence="1">
    <name type="scientific">uncultured Caudovirales phage</name>
    <dbReference type="NCBI Taxonomy" id="2100421"/>
    <lineage>
        <taxon>Viruses</taxon>
        <taxon>Duplodnaviria</taxon>
        <taxon>Heunggongvirae</taxon>
        <taxon>Uroviricota</taxon>
        <taxon>Caudoviricetes</taxon>
        <taxon>Peduoviridae</taxon>
        <taxon>Maltschvirus</taxon>
        <taxon>Maltschvirus maltsch</taxon>
    </lineage>
</organism>
<proteinExistence type="predicted"/>
<dbReference type="NCBIfam" id="TIGR01725">
    <property type="entry name" value="phge_HK97_gp10"/>
    <property type="match status" value="1"/>
</dbReference>
<sequence length="177" mass="19457">MAAKINISKLLSQISAFGHDANRLAVAVTNSTAENIANQAKLRAPVDQGQLRQSIGKTTARVGYNVSFIFANTPYAAFVEFGTGARVSIPKGFEQMAAEFKGKKGGTFDDFVYAIRGWCQTHGIDPKLAYIIAVSILRKGLKPQPYLIPSYLEGIQQYPKTLLKVLEVETRKYNAKK</sequence>
<accession>A0A6J5PQ22</accession>
<reference evidence="1" key="1">
    <citation type="submission" date="2020-05" db="EMBL/GenBank/DDBJ databases">
        <authorList>
            <person name="Chiriac C."/>
            <person name="Salcher M."/>
            <person name="Ghai R."/>
            <person name="Kavagutti S V."/>
        </authorList>
    </citation>
    <scope>NUCLEOTIDE SEQUENCE</scope>
</reference>
<dbReference type="EMBL" id="LR796894">
    <property type="protein sequence ID" value="CAB4173097.1"/>
    <property type="molecule type" value="Genomic_DNA"/>
</dbReference>
<dbReference type="InterPro" id="IPR010064">
    <property type="entry name" value="HK97-gp10_tail"/>
</dbReference>
<gene>
    <name evidence="1" type="ORF">UFOVP950_30</name>
</gene>
<protein>
    <submittedName>
        <fullName evidence="1">Phge_HK97_gp10, phage protein, HK97 gp10 family</fullName>
    </submittedName>
</protein>
<name>A0A6J5PQ22_9CAUD</name>
<evidence type="ECO:0000313" key="1">
    <source>
        <dbReference type="EMBL" id="CAB4173097.1"/>
    </source>
</evidence>